<comment type="caution">
    <text evidence="2">The sequence shown here is derived from an EMBL/GenBank/DDBJ whole genome shotgun (WGS) entry which is preliminary data.</text>
</comment>
<evidence type="ECO:0000313" key="3">
    <source>
        <dbReference type="Proteomes" id="UP000653904"/>
    </source>
</evidence>
<dbReference type="PROSITE" id="PS51725">
    <property type="entry name" value="ABM"/>
    <property type="match status" value="1"/>
</dbReference>
<dbReference type="SUPFAM" id="SSF54909">
    <property type="entry name" value="Dimeric alpha+beta barrel"/>
    <property type="match status" value="1"/>
</dbReference>
<dbReference type="Proteomes" id="UP000653904">
    <property type="component" value="Unassembled WGS sequence"/>
</dbReference>
<dbReference type="RefSeq" id="WP_118652805.1">
    <property type="nucleotide sequence ID" value="NZ_JACOOW010000014.1"/>
</dbReference>
<proteinExistence type="predicted"/>
<dbReference type="Pfam" id="PF03992">
    <property type="entry name" value="ABM"/>
    <property type="match status" value="1"/>
</dbReference>
<gene>
    <name evidence="2" type="ORF">H8S19_11580</name>
</gene>
<evidence type="ECO:0000259" key="1">
    <source>
        <dbReference type="PROSITE" id="PS51725"/>
    </source>
</evidence>
<name>A0AAW3X7K6_9CLOT</name>
<keyword evidence="2" id="KW-0560">Oxidoreductase</keyword>
<sequence>MVDGKMTNFVAVLTIKSGKRSEYAAELRRLQLIENFRKQKGNIYYQIGESITDSDKMVVSDAWEKEADFKAHCSSELVQNEWNELYKKYVEAEVSDVYEK</sequence>
<dbReference type="EMBL" id="JACOOW010000014">
    <property type="protein sequence ID" value="MBC5657690.1"/>
    <property type="molecule type" value="Genomic_DNA"/>
</dbReference>
<dbReference type="AlphaFoldDB" id="A0AAW3X7K6"/>
<dbReference type="GO" id="GO:0004497">
    <property type="term" value="F:monooxygenase activity"/>
    <property type="evidence" value="ECO:0007669"/>
    <property type="project" value="UniProtKB-KW"/>
</dbReference>
<evidence type="ECO:0000313" key="2">
    <source>
        <dbReference type="EMBL" id="MBC5657690.1"/>
    </source>
</evidence>
<organism evidence="2 3">
    <name type="scientific">Clostridium segne</name>
    <dbReference type="NCBI Taxonomy" id="2763038"/>
    <lineage>
        <taxon>Bacteria</taxon>
        <taxon>Bacillati</taxon>
        <taxon>Bacillota</taxon>
        <taxon>Clostridia</taxon>
        <taxon>Eubacteriales</taxon>
        <taxon>Clostridiaceae</taxon>
        <taxon>Clostridium</taxon>
    </lineage>
</organism>
<accession>A0AAW3X7K6</accession>
<dbReference type="Gene3D" id="3.30.70.100">
    <property type="match status" value="1"/>
</dbReference>
<feature type="domain" description="ABM" evidence="1">
    <location>
        <begin position="7"/>
        <end position="98"/>
    </location>
</feature>
<dbReference type="InterPro" id="IPR007138">
    <property type="entry name" value="ABM_dom"/>
</dbReference>
<keyword evidence="3" id="KW-1185">Reference proteome</keyword>
<reference evidence="2 3" key="1">
    <citation type="submission" date="2020-08" db="EMBL/GenBank/DDBJ databases">
        <title>Genome public.</title>
        <authorList>
            <person name="Liu C."/>
            <person name="Sun Q."/>
        </authorList>
    </citation>
    <scope>NUCLEOTIDE SEQUENCE [LARGE SCALE GENOMIC DNA]</scope>
    <source>
        <strain evidence="2 3">BX14</strain>
    </source>
</reference>
<keyword evidence="2" id="KW-0503">Monooxygenase</keyword>
<dbReference type="InterPro" id="IPR011008">
    <property type="entry name" value="Dimeric_a/b-barrel"/>
</dbReference>
<protein>
    <submittedName>
        <fullName evidence="2">Antibiotic biosynthesis monooxygenase</fullName>
    </submittedName>
</protein>